<keyword evidence="3" id="KW-0328">Glycosyltransferase</keyword>
<feature type="region of interest" description="Disordered" evidence="10">
    <location>
        <begin position="78"/>
        <end position="181"/>
    </location>
</feature>
<evidence type="ECO:0000313" key="13">
    <source>
        <dbReference type="Proteomes" id="UP000659654"/>
    </source>
</evidence>
<feature type="compositionally biased region" description="Basic and acidic residues" evidence="10">
    <location>
        <begin position="151"/>
        <end position="170"/>
    </location>
</feature>
<protein>
    <submittedName>
        <fullName evidence="11">(pine wood nematode) hypothetical protein</fullName>
    </submittedName>
</protein>
<evidence type="ECO:0000256" key="2">
    <source>
        <dbReference type="ARBA" id="ARBA00008661"/>
    </source>
</evidence>
<keyword evidence="8" id="KW-0333">Golgi apparatus</keyword>
<name>A0A1I7SFH9_BURXY</name>
<keyword evidence="9" id="KW-0472">Membrane</keyword>
<evidence type="ECO:0000313" key="14">
    <source>
        <dbReference type="WBParaSite" id="BXY_1179100.1"/>
    </source>
</evidence>
<dbReference type="GO" id="GO:0016758">
    <property type="term" value="F:hexosyltransferase activity"/>
    <property type="evidence" value="ECO:0007669"/>
    <property type="project" value="InterPro"/>
</dbReference>
<keyword evidence="6" id="KW-0735">Signal-anchor</keyword>
<evidence type="ECO:0000256" key="6">
    <source>
        <dbReference type="ARBA" id="ARBA00022968"/>
    </source>
</evidence>
<keyword evidence="7" id="KW-1133">Transmembrane helix</keyword>
<dbReference type="OrthoDB" id="5512589at2759"/>
<evidence type="ECO:0000256" key="1">
    <source>
        <dbReference type="ARBA" id="ARBA00004323"/>
    </source>
</evidence>
<keyword evidence="13" id="KW-1185">Reference proteome</keyword>
<evidence type="ECO:0000256" key="7">
    <source>
        <dbReference type="ARBA" id="ARBA00022989"/>
    </source>
</evidence>
<evidence type="ECO:0000313" key="12">
    <source>
        <dbReference type="Proteomes" id="UP000095284"/>
    </source>
</evidence>
<dbReference type="AlphaFoldDB" id="A0A1I7SFH9"/>
<dbReference type="SMR" id="A0A1I7SFH9"/>
<dbReference type="Pfam" id="PF01762">
    <property type="entry name" value="Galactosyl_T"/>
    <property type="match status" value="1"/>
</dbReference>
<accession>A0A1I7SFH9</accession>
<evidence type="ECO:0000256" key="8">
    <source>
        <dbReference type="ARBA" id="ARBA00023034"/>
    </source>
</evidence>
<dbReference type="GO" id="GO:0000139">
    <property type="term" value="C:Golgi membrane"/>
    <property type="evidence" value="ECO:0007669"/>
    <property type="project" value="UniProtKB-SubCell"/>
</dbReference>
<dbReference type="GO" id="GO:0006493">
    <property type="term" value="P:protein O-linked glycosylation"/>
    <property type="evidence" value="ECO:0007669"/>
    <property type="project" value="TreeGrafter"/>
</dbReference>
<evidence type="ECO:0000256" key="3">
    <source>
        <dbReference type="ARBA" id="ARBA00022676"/>
    </source>
</evidence>
<dbReference type="EMBL" id="CAJFCV020000001">
    <property type="protein sequence ID" value="CAG9079042.1"/>
    <property type="molecule type" value="Genomic_DNA"/>
</dbReference>
<organism evidence="12 14">
    <name type="scientific">Bursaphelenchus xylophilus</name>
    <name type="common">Pinewood nematode worm</name>
    <name type="synonym">Aphelenchoides xylophilus</name>
    <dbReference type="NCBI Taxonomy" id="6326"/>
    <lineage>
        <taxon>Eukaryota</taxon>
        <taxon>Metazoa</taxon>
        <taxon>Ecdysozoa</taxon>
        <taxon>Nematoda</taxon>
        <taxon>Chromadorea</taxon>
        <taxon>Rhabditida</taxon>
        <taxon>Tylenchina</taxon>
        <taxon>Tylenchomorpha</taxon>
        <taxon>Aphelenchoidea</taxon>
        <taxon>Aphelenchoididae</taxon>
        <taxon>Bursaphelenchus</taxon>
    </lineage>
</organism>
<evidence type="ECO:0000256" key="9">
    <source>
        <dbReference type="ARBA" id="ARBA00023136"/>
    </source>
</evidence>
<dbReference type="Proteomes" id="UP000582659">
    <property type="component" value="Unassembled WGS sequence"/>
</dbReference>
<dbReference type="EMBL" id="CAJFDI010000001">
    <property type="protein sequence ID" value="CAD5207702.1"/>
    <property type="molecule type" value="Genomic_DNA"/>
</dbReference>
<evidence type="ECO:0000313" key="11">
    <source>
        <dbReference type="EMBL" id="CAD5207702.1"/>
    </source>
</evidence>
<evidence type="ECO:0000256" key="4">
    <source>
        <dbReference type="ARBA" id="ARBA00022679"/>
    </source>
</evidence>
<evidence type="ECO:0000256" key="10">
    <source>
        <dbReference type="SAM" id="MobiDB-lite"/>
    </source>
</evidence>
<dbReference type="Proteomes" id="UP000659654">
    <property type="component" value="Unassembled WGS sequence"/>
</dbReference>
<dbReference type="Proteomes" id="UP000095284">
    <property type="component" value="Unplaced"/>
</dbReference>
<feature type="compositionally biased region" description="Low complexity" evidence="10">
    <location>
        <begin position="127"/>
        <end position="138"/>
    </location>
</feature>
<comment type="subcellular location">
    <subcellularLocation>
        <location evidence="1">Golgi apparatus membrane</location>
        <topology evidence="1">Single-pass type II membrane protein</topology>
    </subcellularLocation>
</comment>
<dbReference type="PANTHER" id="PTHR11214">
    <property type="entry name" value="BETA-1,3-N-ACETYLGLUCOSAMINYLTRANSFERASE"/>
    <property type="match status" value="1"/>
</dbReference>
<dbReference type="PANTHER" id="PTHR11214:SF391">
    <property type="entry name" value="BETA-1,3-GALACTOSYLTRANSFERASE BRE-2-RELATED"/>
    <property type="match status" value="1"/>
</dbReference>
<dbReference type="WBParaSite" id="BXY_1179100.1">
    <property type="protein sequence ID" value="BXY_1179100.1"/>
    <property type="gene ID" value="BXY_1179100"/>
</dbReference>
<evidence type="ECO:0000256" key="5">
    <source>
        <dbReference type="ARBA" id="ARBA00022692"/>
    </source>
</evidence>
<comment type="similarity">
    <text evidence="2">Belongs to the glycosyltransferase 31 family.</text>
</comment>
<keyword evidence="4" id="KW-0808">Transferase</keyword>
<feature type="compositionally biased region" description="Basic and acidic residues" evidence="10">
    <location>
        <begin position="78"/>
        <end position="103"/>
    </location>
</feature>
<reference evidence="14" key="1">
    <citation type="submission" date="2016-11" db="UniProtKB">
        <authorList>
            <consortium name="WormBaseParasite"/>
        </authorList>
    </citation>
    <scope>IDENTIFICATION</scope>
</reference>
<reference evidence="11" key="2">
    <citation type="submission" date="2020-09" db="EMBL/GenBank/DDBJ databases">
        <authorList>
            <person name="Kikuchi T."/>
        </authorList>
    </citation>
    <scope>NUCLEOTIDE SEQUENCE</scope>
    <source>
        <strain evidence="11">Ka4C1</strain>
    </source>
</reference>
<gene>
    <name evidence="11" type="ORF">BXYJ_LOCUS57</name>
</gene>
<keyword evidence="5" id="KW-0812">Transmembrane</keyword>
<dbReference type="Gene3D" id="3.90.550.50">
    <property type="match status" value="1"/>
</dbReference>
<proteinExistence type="inferred from homology"/>
<dbReference type="eggNOG" id="KOG2287">
    <property type="taxonomic scope" value="Eukaryota"/>
</dbReference>
<sequence>MAKITVNRRSFVVLVVALATFLTWTTFTILSPNKSIFSSKGSFFIPPEGLMPGFGISGERGLEKSAEVVDKPLEAEVRKEKEDLGEGSREIGHLDGIVKDSRVVAEGQNEDDTNREQPANAQKRPTNDANDNNNDQNQPFEVAKPIAPPDLEEKKNEPKPAETVKNRGVEDPNNPLIPDALDSEEHDIANPEEDSKEHGQDVDIAKITELKAALHQFANLTANLTHLQKASDLKDSSHPEVLPMPDRPIRSPEQEAFEASLQMDQFRLRLANFELDYKLLKPNDTSLCKGKKALVMVMSVANSDKAKRQRYALREILQNQTNSNIIFKFIVGYQKDMMVDVLQHEIRDYNDIVYYDAEDTYYNNFIKWYVMYEWQQAYCKDAEYFVKMDDDSVVLFDRLFKWVDRNFDGKTTNKTDYVICQMVFRKGPIRNPRSKWYVPEFEYPEERYPDWCTGFVAFMPSTTVGKLFEASHSANKLHIDDVLFTGIAGRIAKVPLIDFQGARERLRTNYRCTEDGLPYPFATHYNKVPYTLMRSYNRLLNLWCKPKKPVEKPS</sequence>
<dbReference type="InterPro" id="IPR002659">
    <property type="entry name" value="Glyco_trans_31"/>
</dbReference>